<feature type="transmembrane region" description="Helical" evidence="3">
    <location>
        <begin position="695"/>
        <end position="716"/>
    </location>
</feature>
<accession>U5D7P1</accession>
<evidence type="ECO:0000256" key="2">
    <source>
        <dbReference type="SAM" id="MobiDB-lite"/>
    </source>
</evidence>
<evidence type="ECO:0000256" key="1">
    <source>
        <dbReference type="SAM" id="Coils"/>
    </source>
</evidence>
<gene>
    <name evidence="4" type="ORF">AMTR_s00197p00038210</name>
</gene>
<feature type="coiled-coil region" evidence="1">
    <location>
        <begin position="191"/>
        <end position="246"/>
    </location>
</feature>
<protein>
    <submittedName>
        <fullName evidence="4">Uncharacterized protein</fullName>
    </submittedName>
</protein>
<feature type="region of interest" description="Disordered" evidence="2">
    <location>
        <begin position="1"/>
        <end position="34"/>
    </location>
</feature>
<organism evidence="4 5">
    <name type="scientific">Amborella trichopoda</name>
    <dbReference type="NCBI Taxonomy" id="13333"/>
    <lineage>
        <taxon>Eukaryota</taxon>
        <taxon>Viridiplantae</taxon>
        <taxon>Streptophyta</taxon>
        <taxon>Embryophyta</taxon>
        <taxon>Tracheophyta</taxon>
        <taxon>Spermatophyta</taxon>
        <taxon>Magnoliopsida</taxon>
        <taxon>Amborellales</taxon>
        <taxon>Amborellaceae</taxon>
        <taxon>Amborella</taxon>
    </lineage>
</organism>
<reference evidence="5" key="1">
    <citation type="journal article" date="2013" name="Science">
        <title>The Amborella genome and the evolution of flowering plants.</title>
        <authorList>
            <consortium name="Amborella Genome Project"/>
        </authorList>
    </citation>
    <scope>NUCLEOTIDE SEQUENCE [LARGE SCALE GENOMIC DNA]</scope>
</reference>
<sequence>MGKKKVATQTVSINAKEEKNGANPKTKADKEEEKANLKRLNNFLLKQTMELREQVASLNTSKQTLEMEISRVEAEKQRLEAAYQRSMKEQDDSRNLESELSWSVGILVLSSQLSEHDEILKKFIEEEEELSSSLVESLKEARARLVEGSESWRREKQGLESLISVSQSRVRTLEKQSEESERTRVYNEAKIDDIEKNVAQLRASEYNLQKQLEALKEEQYELQAELNRAKAESDRLVRDRECCQRELFLKQEEAETLRGSVTEMETRDAQNRKKLGEMNQKHEQLLQKLKEKERSLETLTEEKAALQENLECSMSQFDAKMKWLMREKENWEKEKAYQESKISAFEEEASKFNMASINMQKHCKDLKGAQTQLQNELSIAREARDRFLQESVARSVEHVQWRKEAEGFQSCVRESEREKAELGLELERMRKKHSQLLIDMGAKDKSLESVREEITILQKQMESSLAESESKVKELMREKGSLEQANACKDAMIAQIKEKLDGVTGVKYELENSRKALSKLQDELKLALEATDKSLCSTQGLKLALKDMEEHSSAMEKEVERMHLKHGQLLQEIKGKETSLGSLKEEKLALEKSLEESSDRSEGLLLRIDSLETMLKRVYSELKSSTMESMSDEKEENGRTGEGDETLEMGGIEEELEVICGAFRRKAEREKEMREEVEMVKGLLEKAEQGKRGGLWGWPVAATTAVFAATASLALVTRWYP</sequence>
<dbReference type="OrthoDB" id="689590at2759"/>
<evidence type="ECO:0000313" key="4">
    <source>
        <dbReference type="EMBL" id="ERN18484.1"/>
    </source>
</evidence>
<keyword evidence="3" id="KW-0812">Transmembrane</keyword>
<dbReference type="AlphaFoldDB" id="U5D7P1"/>
<dbReference type="HOGENOM" id="CLU_383747_0_0_1"/>
<feature type="coiled-coil region" evidence="1">
    <location>
        <begin position="510"/>
        <end position="600"/>
    </location>
</feature>
<proteinExistence type="predicted"/>
<keyword evidence="5" id="KW-1185">Reference proteome</keyword>
<feature type="coiled-coil region" evidence="1">
    <location>
        <begin position="272"/>
        <end position="348"/>
    </location>
</feature>
<evidence type="ECO:0000313" key="5">
    <source>
        <dbReference type="Proteomes" id="UP000017836"/>
    </source>
</evidence>
<keyword evidence="3" id="KW-1133">Transmembrane helix</keyword>
<dbReference type="EMBL" id="KI392095">
    <property type="protein sequence ID" value="ERN18484.1"/>
    <property type="molecule type" value="Genomic_DNA"/>
</dbReference>
<feature type="coiled-coil region" evidence="1">
    <location>
        <begin position="412"/>
        <end position="485"/>
    </location>
</feature>
<keyword evidence="3" id="KW-0472">Membrane</keyword>
<feature type="region of interest" description="Disordered" evidence="2">
    <location>
        <begin position="622"/>
        <end position="645"/>
    </location>
</feature>
<feature type="compositionally biased region" description="Basic and acidic residues" evidence="2">
    <location>
        <begin position="15"/>
        <end position="34"/>
    </location>
</feature>
<dbReference type="Gramene" id="ERN18484">
    <property type="protein sequence ID" value="ERN18484"/>
    <property type="gene ID" value="AMTR_s00197p00038210"/>
</dbReference>
<evidence type="ECO:0000256" key="3">
    <source>
        <dbReference type="SAM" id="Phobius"/>
    </source>
</evidence>
<keyword evidence="1" id="KW-0175">Coiled coil</keyword>
<dbReference type="eggNOG" id="KOG1836">
    <property type="taxonomic scope" value="Eukaryota"/>
</dbReference>
<name>U5D7P1_AMBTC</name>
<dbReference type="OMA" id="RNDYNDQ"/>
<dbReference type="Proteomes" id="UP000017836">
    <property type="component" value="Unassembled WGS sequence"/>
</dbReference>